<evidence type="ECO:0000313" key="3">
    <source>
        <dbReference type="Proteomes" id="UP000035016"/>
    </source>
</evidence>
<proteinExistence type="predicted"/>
<dbReference type="AlphaFoldDB" id="A0A0F7VZB2"/>
<dbReference type="EMBL" id="LN831790">
    <property type="protein sequence ID" value="CQR63933.1"/>
    <property type="molecule type" value="Genomic_DNA"/>
</dbReference>
<accession>A0A0F7VZB2</accession>
<feature type="compositionally biased region" description="Polar residues" evidence="1">
    <location>
        <begin position="1"/>
        <end position="11"/>
    </location>
</feature>
<gene>
    <name evidence="2" type="primary">sle_44750</name>
</gene>
<feature type="region of interest" description="Disordered" evidence="1">
    <location>
        <begin position="1"/>
        <end position="20"/>
    </location>
</feature>
<reference evidence="2 3" key="1">
    <citation type="submission" date="2015-02" db="EMBL/GenBank/DDBJ databases">
        <authorList>
            <person name="Gomez-Escribano P.J."/>
        </authorList>
    </citation>
    <scope>NUCLEOTIDE SEQUENCE [LARGE SCALE GENOMIC DNA]</scope>
    <source>
        <strain evidence="3">C34 (DSM 42122 / NRRL B-24963)</strain>
    </source>
</reference>
<name>A0A0F7VZB2_STRLW</name>
<evidence type="ECO:0000313" key="2">
    <source>
        <dbReference type="EMBL" id="CQR63933.1"/>
    </source>
</evidence>
<dbReference type="KEGG" id="sle:sle_44750"/>
<protein>
    <submittedName>
        <fullName evidence="2">Uncharacterized protein</fullName>
    </submittedName>
</protein>
<evidence type="ECO:0000256" key="1">
    <source>
        <dbReference type="SAM" id="MobiDB-lite"/>
    </source>
</evidence>
<dbReference type="Proteomes" id="UP000035016">
    <property type="component" value="Chromosome Chromosome"/>
</dbReference>
<organism evidence="2 3">
    <name type="scientific">Streptomyces leeuwenhoekii</name>
    <dbReference type="NCBI Taxonomy" id="1437453"/>
    <lineage>
        <taxon>Bacteria</taxon>
        <taxon>Bacillati</taxon>
        <taxon>Actinomycetota</taxon>
        <taxon>Actinomycetes</taxon>
        <taxon>Kitasatosporales</taxon>
        <taxon>Streptomycetaceae</taxon>
        <taxon>Streptomyces</taxon>
    </lineage>
</organism>
<sequence>MKEQHGVTSPEGNRRVAGGPGKRRVATLLAATALAFGSLLLGAGAAQAEPPVGSPCLAITGATVCFETSGDDFHVADTDADGASARANWWVNYERDTPHCTNSNGANTWHECRYDMREGYQVCWRPEVYDGSEGRLIRYGSHRCVEI</sequence>